<proteinExistence type="predicted"/>
<comment type="caution">
    <text evidence="2">The sequence shown here is derived from an EMBL/GenBank/DDBJ whole genome shotgun (WGS) entry which is preliminary data.</text>
</comment>
<feature type="non-terminal residue" evidence="2">
    <location>
        <position position="106"/>
    </location>
</feature>
<evidence type="ECO:0000259" key="1">
    <source>
        <dbReference type="Pfam" id="PF08885"/>
    </source>
</evidence>
<sequence length="106" mass="12512">MGEKFAYYKFPITLNPFGILFHPFAIENIITRALQSIPYVAEDFFLHNELWHSFDFHSDMSHISLKESISLANRQQTLLYDTLHRANFCFLTLGTAWVYIYNSTDR</sequence>
<feature type="domain" description="GSCFA" evidence="1">
    <location>
        <begin position="1"/>
        <end position="105"/>
    </location>
</feature>
<dbReference type="Pfam" id="PF08885">
    <property type="entry name" value="GSCFA"/>
    <property type="match status" value="1"/>
</dbReference>
<evidence type="ECO:0000313" key="2">
    <source>
        <dbReference type="EMBL" id="EHG98140.1"/>
    </source>
</evidence>
<dbReference type="eggNOG" id="COG2755">
    <property type="taxonomic scope" value="Bacteria"/>
</dbReference>
<name>G5SX94_9BACT</name>
<dbReference type="Proteomes" id="UP000003598">
    <property type="component" value="Unassembled WGS sequence"/>
</dbReference>
<dbReference type="HOGENOM" id="CLU_2228871_0_0_10"/>
<dbReference type="InterPro" id="IPR014982">
    <property type="entry name" value="GSCFA"/>
</dbReference>
<dbReference type="AlphaFoldDB" id="G5SX94"/>
<dbReference type="EMBL" id="AFFY01000173">
    <property type="protein sequence ID" value="EHG98140.1"/>
    <property type="molecule type" value="Genomic_DNA"/>
</dbReference>
<organism evidence="2 3">
    <name type="scientific">Paraprevotella clara YIT 11840</name>
    <dbReference type="NCBI Taxonomy" id="762968"/>
    <lineage>
        <taxon>Bacteria</taxon>
        <taxon>Pseudomonadati</taxon>
        <taxon>Bacteroidota</taxon>
        <taxon>Bacteroidia</taxon>
        <taxon>Bacteroidales</taxon>
        <taxon>Prevotellaceae</taxon>
        <taxon>Paraprevotella</taxon>
    </lineage>
</organism>
<reference evidence="2 3" key="1">
    <citation type="submission" date="2011-03" db="EMBL/GenBank/DDBJ databases">
        <authorList>
            <person name="Weinstock G."/>
            <person name="Sodergren E."/>
            <person name="Clifton S."/>
            <person name="Fulton L."/>
            <person name="Fulton B."/>
            <person name="Courtney L."/>
            <person name="Fronick C."/>
            <person name="Harrison M."/>
            <person name="Strong C."/>
            <person name="Farmer C."/>
            <person name="Delahaunty K."/>
            <person name="Markovic C."/>
            <person name="Hall O."/>
            <person name="Minx P."/>
            <person name="Tomlinson C."/>
            <person name="Mitreva M."/>
            <person name="Hou S."/>
            <person name="Chen J."/>
            <person name="Wollam A."/>
            <person name="Pepin K.H."/>
            <person name="Johnson M."/>
            <person name="Bhonagiri V."/>
            <person name="Zhang X."/>
            <person name="Suruliraj S."/>
            <person name="Warren W."/>
            <person name="Chinwalla A."/>
            <person name="Mardis E.R."/>
            <person name="Wilson R.K."/>
        </authorList>
    </citation>
    <scope>NUCLEOTIDE SEQUENCE [LARGE SCALE GENOMIC DNA]</scope>
    <source>
        <strain evidence="2 3">YIT 11840</strain>
    </source>
</reference>
<evidence type="ECO:0000313" key="3">
    <source>
        <dbReference type="Proteomes" id="UP000003598"/>
    </source>
</evidence>
<gene>
    <name evidence="2" type="ORF">HMPREF9441_04024</name>
</gene>
<keyword evidence="3" id="KW-1185">Reference proteome</keyword>
<dbReference type="STRING" id="762968.HMPREF9441_04024"/>
<accession>G5SX94</accession>
<protein>
    <recommendedName>
        <fullName evidence="1">GSCFA domain-containing protein</fullName>
    </recommendedName>
</protein>